<protein>
    <submittedName>
        <fullName evidence="2">Uncharacterized protein</fullName>
    </submittedName>
</protein>
<dbReference type="OrthoDB" id="3796307at2759"/>
<proteinExistence type="predicted"/>
<evidence type="ECO:0000256" key="1">
    <source>
        <dbReference type="SAM" id="MobiDB-lite"/>
    </source>
</evidence>
<name>A0A6A6IAR9_9PLEO</name>
<accession>A0A6A6IAR9</accession>
<dbReference type="RefSeq" id="XP_033681634.1">
    <property type="nucleotide sequence ID" value="XM_033834376.1"/>
</dbReference>
<evidence type="ECO:0000313" key="3">
    <source>
        <dbReference type="Proteomes" id="UP000800094"/>
    </source>
</evidence>
<organism evidence="2 3">
    <name type="scientific">Trematosphaeria pertusa</name>
    <dbReference type="NCBI Taxonomy" id="390896"/>
    <lineage>
        <taxon>Eukaryota</taxon>
        <taxon>Fungi</taxon>
        <taxon>Dikarya</taxon>
        <taxon>Ascomycota</taxon>
        <taxon>Pezizomycotina</taxon>
        <taxon>Dothideomycetes</taxon>
        <taxon>Pleosporomycetidae</taxon>
        <taxon>Pleosporales</taxon>
        <taxon>Massarineae</taxon>
        <taxon>Trematosphaeriaceae</taxon>
        <taxon>Trematosphaeria</taxon>
    </lineage>
</organism>
<reference evidence="2" key="1">
    <citation type="journal article" date="2020" name="Stud. Mycol.">
        <title>101 Dothideomycetes genomes: a test case for predicting lifestyles and emergence of pathogens.</title>
        <authorList>
            <person name="Haridas S."/>
            <person name="Albert R."/>
            <person name="Binder M."/>
            <person name="Bloem J."/>
            <person name="Labutti K."/>
            <person name="Salamov A."/>
            <person name="Andreopoulos B."/>
            <person name="Baker S."/>
            <person name="Barry K."/>
            <person name="Bills G."/>
            <person name="Bluhm B."/>
            <person name="Cannon C."/>
            <person name="Castanera R."/>
            <person name="Culley D."/>
            <person name="Daum C."/>
            <person name="Ezra D."/>
            <person name="Gonzalez J."/>
            <person name="Henrissat B."/>
            <person name="Kuo A."/>
            <person name="Liang C."/>
            <person name="Lipzen A."/>
            <person name="Lutzoni F."/>
            <person name="Magnuson J."/>
            <person name="Mondo S."/>
            <person name="Nolan M."/>
            <person name="Ohm R."/>
            <person name="Pangilinan J."/>
            <person name="Park H.-J."/>
            <person name="Ramirez L."/>
            <person name="Alfaro M."/>
            <person name="Sun H."/>
            <person name="Tritt A."/>
            <person name="Yoshinaga Y."/>
            <person name="Zwiers L.-H."/>
            <person name="Turgeon B."/>
            <person name="Goodwin S."/>
            <person name="Spatafora J."/>
            <person name="Crous P."/>
            <person name="Grigoriev I."/>
        </authorList>
    </citation>
    <scope>NUCLEOTIDE SEQUENCE</scope>
    <source>
        <strain evidence="2">CBS 122368</strain>
    </source>
</reference>
<dbReference type="EMBL" id="ML987198">
    <property type="protein sequence ID" value="KAF2246630.1"/>
    <property type="molecule type" value="Genomic_DNA"/>
</dbReference>
<gene>
    <name evidence="2" type="ORF">BU26DRAFT_576518</name>
</gene>
<dbReference type="Proteomes" id="UP000800094">
    <property type="component" value="Unassembled WGS sequence"/>
</dbReference>
<feature type="region of interest" description="Disordered" evidence="1">
    <location>
        <begin position="155"/>
        <end position="183"/>
    </location>
</feature>
<dbReference type="GeneID" id="54587706"/>
<dbReference type="AlphaFoldDB" id="A0A6A6IAR9"/>
<evidence type="ECO:0000313" key="2">
    <source>
        <dbReference type="EMBL" id="KAF2246630.1"/>
    </source>
</evidence>
<keyword evidence="3" id="KW-1185">Reference proteome</keyword>
<sequence length="183" mass="20994">MPYIDLDLQKLYGENFSGCFDPNTRNIRTRQPCGRTHHCKKCKAPTKRSCYEVDKLHLAFCIAVNPETEIMCGERFSVDSPGGCCTHPYNHGFNLIFKEAARGMELSPEAKGILKKDADADLAAEMATLKIEEPKDFEYYKEKKKLEQYEYRMSKLPRQPTKMKASKLQPAESLKAYKSKAKR</sequence>